<comment type="caution">
    <text evidence="2">The sequence shown here is derived from an EMBL/GenBank/DDBJ whole genome shotgun (WGS) entry which is preliminary data.</text>
</comment>
<feature type="region of interest" description="Disordered" evidence="1">
    <location>
        <begin position="395"/>
        <end position="468"/>
    </location>
</feature>
<dbReference type="Proteomes" id="UP001273209">
    <property type="component" value="Unassembled WGS sequence"/>
</dbReference>
<feature type="compositionally biased region" description="Basic and acidic residues" evidence="1">
    <location>
        <begin position="726"/>
        <end position="739"/>
    </location>
</feature>
<protein>
    <submittedName>
        <fullName evidence="2">Uncharacterized protein</fullName>
    </submittedName>
</protein>
<feature type="compositionally biased region" description="Polar residues" evidence="1">
    <location>
        <begin position="458"/>
        <end position="468"/>
    </location>
</feature>
<proteinExistence type="predicted"/>
<feature type="region of interest" description="Disordered" evidence="1">
    <location>
        <begin position="265"/>
        <end position="289"/>
    </location>
</feature>
<feature type="compositionally biased region" description="Polar residues" evidence="1">
    <location>
        <begin position="673"/>
        <end position="684"/>
    </location>
</feature>
<evidence type="ECO:0000313" key="2">
    <source>
        <dbReference type="EMBL" id="KAK4078705.1"/>
    </source>
</evidence>
<keyword evidence="3" id="KW-1185">Reference proteome</keyword>
<evidence type="ECO:0000313" key="3">
    <source>
        <dbReference type="Proteomes" id="UP001273209"/>
    </source>
</evidence>
<dbReference type="GeneID" id="87917189"/>
<gene>
    <name evidence="2" type="ORF">Triagg1_3036</name>
</gene>
<feature type="region of interest" description="Disordered" evidence="1">
    <location>
        <begin position="704"/>
        <end position="739"/>
    </location>
</feature>
<name>A0AAE1M4X0_9HYPO</name>
<organism evidence="2 3">
    <name type="scientific">Trichoderma aggressivum f. europaeum</name>
    <dbReference type="NCBI Taxonomy" id="173218"/>
    <lineage>
        <taxon>Eukaryota</taxon>
        <taxon>Fungi</taxon>
        <taxon>Dikarya</taxon>
        <taxon>Ascomycota</taxon>
        <taxon>Pezizomycotina</taxon>
        <taxon>Sordariomycetes</taxon>
        <taxon>Hypocreomycetidae</taxon>
        <taxon>Hypocreales</taxon>
        <taxon>Hypocreaceae</taxon>
        <taxon>Trichoderma</taxon>
    </lineage>
</organism>
<dbReference type="EMBL" id="JAWRVG010000008">
    <property type="protein sequence ID" value="KAK4078705.1"/>
    <property type="molecule type" value="Genomic_DNA"/>
</dbReference>
<dbReference type="AlphaFoldDB" id="A0AAE1M4X0"/>
<dbReference type="RefSeq" id="XP_062758103.1">
    <property type="nucleotide sequence ID" value="XM_062897284.1"/>
</dbReference>
<reference evidence="2" key="1">
    <citation type="submission" date="2023-11" db="EMBL/GenBank/DDBJ databases">
        <title>The genome sequences of three competitors of mushroom-forming fungi.</title>
        <authorList>
            <person name="Beijen E."/>
            <person name="Ohm R.A."/>
        </authorList>
    </citation>
    <scope>NUCLEOTIDE SEQUENCE</scope>
    <source>
        <strain evidence="2">CBS 100526</strain>
    </source>
</reference>
<accession>A0AAE1M4X0</accession>
<sequence>MHLSTGTWYLWFLKKEGTMPSYFLPRRTSPHVSLRQKGNSGPRARLLFFSAFASSEKQRLDTLIATDSQVDRGSCQDIARTHPVTLRDRAFNSNTMDSSFSAKNLRRIPELPLRFGHSVLTWDGSEPALEFHKAPEIPPWAASPGALLPQPLAVIKPCPDMDGYYPMDMASVVTAGSSSGSGSKQIPLHCTVCPETPRFSDVSHLLTHIASKGHLHHETQTKLKAHQDVAASVSLQRYEQWYKDNGIEGLLVERMKAKQLKEAARNKRARGAASLAASKEQPKRKIKRTESDTLVKNEREDFPPDFPMFPGFYPSDNDNEVQDDYFGAGDMMALKGQVWPGMGKMDLANEDMKRTRNQRKPKSVIEKMRRTSEGIEPTQVVMTAEFEVERIKDVYDSSSPVPDQEDATPLKKTAKPRRKRGEPLAEISANIPRGGNRRLTRDNAAREKSSKPLLAFSRTPSSDITPTLGQFKRSHDIFRDDDKIPSVYDGRTLSNTSHRELSFDLRSRMGLHQLNPIAHSNIISPTPASRDIPDRGYSTRDIHRGRGQEQAYLNMNGHVGLGSLNHSDLSFALNGSSIYNSTPRFPFAPGNHFNSLTPDHFRLSSGHTSQHKYDDYANTSAGEGSTVANHYLDIPNTNPLFSQDRLFLGSCGQSGPASSLSPLRFTSINHNQEASHSMRQNQPPANIKLEPPQLCDVLDDTSIEDEKESRFPGQGIWESQGSDNGIDIHEDLQHDELEL</sequence>
<feature type="compositionally biased region" description="Basic and acidic residues" evidence="1">
    <location>
        <begin position="280"/>
        <end position="289"/>
    </location>
</feature>
<evidence type="ECO:0000256" key="1">
    <source>
        <dbReference type="SAM" id="MobiDB-lite"/>
    </source>
</evidence>
<feature type="compositionally biased region" description="Basic and acidic residues" evidence="1">
    <location>
        <begin position="439"/>
        <end position="450"/>
    </location>
</feature>
<feature type="region of interest" description="Disordered" evidence="1">
    <location>
        <begin position="673"/>
        <end position="692"/>
    </location>
</feature>